<proteinExistence type="predicted"/>
<keyword evidence="1" id="KW-0560">Oxidoreductase</keyword>
<sequence>MPITTGLAGPTRLADLIRYGISCGVGPSLVILQRRALDLRKLMRPITPDELIAELAAGVDQAGAPLIAGVHIFPFGGLSDFLDWRTKATLAVTTE</sequence>
<comment type="caution">
    <text evidence="2">The sequence shown here is derived from an EMBL/GenBank/DDBJ whole genome shotgun (WGS) entry which is preliminary data.</text>
</comment>
<dbReference type="Proteomes" id="UP001143349">
    <property type="component" value="Unassembled WGS sequence"/>
</dbReference>
<name>A0AAD3RT99_9RHOB</name>
<evidence type="ECO:0000313" key="3">
    <source>
        <dbReference type="Proteomes" id="UP001143349"/>
    </source>
</evidence>
<keyword evidence="3" id="KW-1185">Reference proteome</keyword>
<dbReference type="InterPro" id="IPR029041">
    <property type="entry name" value="FAD-linked_oxidoreductase-like"/>
</dbReference>
<dbReference type="AlphaFoldDB" id="A0AAD3RT99"/>
<gene>
    <name evidence="2" type="ORF">GCM10017635_11170</name>
</gene>
<accession>A0AAD3RT99</accession>
<dbReference type="EMBL" id="BSFH01000019">
    <property type="protein sequence ID" value="GLK63647.1"/>
    <property type="molecule type" value="Genomic_DNA"/>
</dbReference>
<reference evidence="2" key="1">
    <citation type="journal article" date="2014" name="Int. J. Syst. Evol. Microbiol.">
        <title>Complete genome sequence of Corynebacterium casei LMG S-19264T (=DSM 44701T), isolated from a smear-ripened cheese.</title>
        <authorList>
            <consortium name="US DOE Joint Genome Institute (JGI-PGF)"/>
            <person name="Walter F."/>
            <person name="Albersmeier A."/>
            <person name="Kalinowski J."/>
            <person name="Ruckert C."/>
        </authorList>
    </citation>
    <scope>NUCLEOTIDE SEQUENCE</scope>
    <source>
        <strain evidence="2">VKM B-2222</strain>
    </source>
</reference>
<dbReference type="SUPFAM" id="SSF51730">
    <property type="entry name" value="FAD-linked oxidoreductase"/>
    <property type="match status" value="1"/>
</dbReference>
<dbReference type="GO" id="GO:0016491">
    <property type="term" value="F:oxidoreductase activity"/>
    <property type="evidence" value="ECO:0007669"/>
    <property type="project" value="UniProtKB-KW"/>
</dbReference>
<evidence type="ECO:0000256" key="1">
    <source>
        <dbReference type="ARBA" id="ARBA00023002"/>
    </source>
</evidence>
<organism evidence="2 3">
    <name type="scientific">Paracoccus kondratievae</name>
    <dbReference type="NCBI Taxonomy" id="135740"/>
    <lineage>
        <taxon>Bacteria</taxon>
        <taxon>Pseudomonadati</taxon>
        <taxon>Pseudomonadota</taxon>
        <taxon>Alphaproteobacteria</taxon>
        <taxon>Rhodobacterales</taxon>
        <taxon>Paracoccaceae</taxon>
        <taxon>Paracoccus</taxon>
    </lineage>
</organism>
<dbReference type="RefSeq" id="WP_271179389.1">
    <property type="nucleotide sequence ID" value="NZ_BSFH01000019.1"/>
</dbReference>
<evidence type="ECO:0000313" key="2">
    <source>
        <dbReference type="EMBL" id="GLK63647.1"/>
    </source>
</evidence>
<protein>
    <recommendedName>
        <fullName evidence="4">5,10-methylenetetrahydrofolate reductase</fullName>
    </recommendedName>
</protein>
<evidence type="ECO:0008006" key="4">
    <source>
        <dbReference type="Google" id="ProtNLM"/>
    </source>
</evidence>
<reference evidence="2" key="2">
    <citation type="submission" date="2023-01" db="EMBL/GenBank/DDBJ databases">
        <authorList>
            <person name="Sun Q."/>
            <person name="Evtushenko L."/>
        </authorList>
    </citation>
    <scope>NUCLEOTIDE SEQUENCE</scope>
    <source>
        <strain evidence="2">VKM B-2222</strain>
    </source>
</reference>